<gene>
    <name evidence="4" type="ORF">D0Y65_008979</name>
</gene>
<dbReference type="Gene3D" id="2.60.40.150">
    <property type="entry name" value="C2 domain"/>
    <property type="match status" value="1"/>
</dbReference>
<evidence type="ECO:0000313" key="4">
    <source>
        <dbReference type="EMBL" id="RZC15375.1"/>
    </source>
</evidence>
<feature type="domain" description="C2" evidence="3">
    <location>
        <begin position="1"/>
        <end position="113"/>
    </location>
</feature>
<protein>
    <submittedName>
        <fullName evidence="4">Phospholipase D alpha 1</fullName>
    </submittedName>
</protein>
<accession>A0A445KWN3</accession>
<reference evidence="4 5" key="1">
    <citation type="submission" date="2018-09" db="EMBL/GenBank/DDBJ databases">
        <title>A high-quality reference genome of wild soybean provides a powerful tool to mine soybean genomes.</title>
        <authorList>
            <person name="Xie M."/>
            <person name="Chung C.Y.L."/>
            <person name="Li M.-W."/>
            <person name="Wong F.-L."/>
            <person name="Chan T.-F."/>
            <person name="Lam H.-M."/>
        </authorList>
    </citation>
    <scope>NUCLEOTIDE SEQUENCE [LARGE SCALE GENOMIC DNA]</scope>
    <source>
        <strain evidence="5">cv. W05</strain>
        <tissue evidence="4">Hypocotyl of etiolated seedlings</tissue>
    </source>
</reference>
<organism evidence="4 5">
    <name type="scientific">Glycine soja</name>
    <name type="common">Wild soybean</name>
    <dbReference type="NCBI Taxonomy" id="3848"/>
    <lineage>
        <taxon>Eukaryota</taxon>
        <taxon>Viridiplantae</taxon>
        <taxon>Streptophyta</taxon>
        <taxon>Embryophyta</taxon>
        <taxon>Tracheophyta</taxon>
        <taxon>Spermatophyta</taxon>
        <taxon>Magnoliopsida</taxon>
        <taxon>eudicotyledons</taxon>
        <taxon>Gunneridae</taxon>
        <taxon>Pentapetalae</taxon>
        <taxon>rosids</taxon>
        <taxon>fabids</taxon>
        <taxon>Fabales</taxon>
        <taxon>Fabaceae</taxon>
        <taxon>Papilionoideae</taxon>
        <taxon>50 kb inversion clade</taxon>
        <taxon>NPAAA clade</taxon>
        <taxon>indigoferoid/millettioid clade</taxon>
        <taxon>Phaseoleae</taxon>
        <taxon>Glycine</taxon>
        <taxon>Glycine subgen. Soja</taxon>
    </lineage>
</organism>
<dbReference type="SMART" id="SM00239">
    <property type="entry name" value="C2"/>
    <property type="match status" value="1"/>
</dbReference>
<dbReference type="PROSITE" id="PS50004">
    <property type="entry name" value="C2"/>
    <property type="match status" value="1"/>
</dbReference>
<dbReference type="GO" id="GO:0004630">
    <property type="term" value="F:phospholipase D activity"/>
    <property type="evidence" value="ECO:0007669"/>
    <property type="project" value="TreeGrafter"/>
</dbReference>
<sequence length="365" mass="42086">MRHLLHGRLDVIIREIDTLPSLNEWNFNLCCKFVETGLYATVDLDEARVGRTKLLNDQSSNPTWNETFHIYCAHLISYVIFTVKQKDPIDATLIGRAYVPVEQVLRALVDRWFQILDENLRWFCAMDLLVKWKTLDPMKPRTRITLGELPKMKAEEGVKVLMLVWDDRTSVLDFKKNGLMAAHDQETADYFKNKKVNCVLCPRNPDDGKSIVQEGSVAWDVLLNFQQRWEKQVGNQLLFSSSKLDEYFVPRSTVATTNENETWNVQLFRSIDGGAASGFPQDPEDAAELGLVSGKDNITDRSIHDAYINAIRRAKNFIYTENHFVRSSHGWQAYEIGIDIRKNPNPTLIKDKIKIEYISERLVSF</sequence>
<name>A0A445KWN3_GLYSO</name>
<evidence type="ECO:0000259" key="3">
    <source>
        <dbReference type="PROSITE" id="PS50004"/>
    </source>
</evidence>
<dbReference type="PANTHER" id="PTHR18896:SF176">
    <property type="entry name" value="PHOSPHOLIPASE D"/>
    <property type="match status" value="1"/>
</dbReference>
<dbReference type="EMBL" id="QZWG01000004">
    <property type="protein sequence ID" value="RZC15375.1"/>
    <property type="molecule type" value="Genomic_DNA"/>
</dbReference>
<dbReference type="GO" id="GO:0009395">
    <property type="term" value="P:phospholipid catabolic process"/>
    <property type="evidence" value="ECO:0007669"/>
    <property type="project" value="TreeGrafter"/>
</dbReference>
<evidence type="ECO:0000256" key="1">
    <source>
        <dbReference type="ARBA" id="ARBA00022737"/>
    </source>
</evidence>
<keyword evidence="2" id="KW-0443">Lipid metabolism</keyword>
<comment type="caution">
    <text evidence="4">The sequence shown here is derived from an EMBL/GenBank/DDBJ whole genome shotgun (WGS) entry which is preliminary data.</text>
</comment>
<evidence type="ECO:0000313" key="5">
    <source>
        <dbReference type="Proteomes" id="UP000289340"/>
    </source>
</evidence>
<dbReference type="AlphaFoldDB" id="A0A445KWN3"/>
<evidence type="ECO:0000256" key="2">
    <source>
        <dbReference type="ARBA" id="ARBA00023098"/>
    </source>
</evidence>
<dbReference type="SUPFAM" id="SSF49562">
    <property type="entry name" value="C2 domain (Calcium/lipid-binding domain, CaLB)"/>
    <property type="match status" value="1"/>
</dbReference>
<dbReference type="Pfam" id="PF00168">
    <property type="entry name" value="C2"/>
    <property type="match status" value="1"/>
</dbReference>
<dbReference type="InterPro" id="IPR035892">
    <property type="entry name" value="C2_domain_sf"/>
</dbReference>
<dbReference type="InterPro" id="IPR015679">
    <property type="entry name" value="PLipase_D_fam"/>
</dbReference>
<dbReference type="InterPro" id="IPR000008">
    <property type="entry name" value="C2_dom"/>
</dbReference>
<keyword evidence="1" id="KW-0677">Repeat</keyword>
<keyword evidence="5" id="KW-1185">Reference proteome</keyword>
<proteinExistence type="predicted"/>
<dbReference type="GO" id="GO:0005886">
    <property type="term" value="C:plasma membrane"/>
    <property type="evidence" value="ECO:0007669"/>
    <property type="project" value="TreeGrafter"/>
</dbReference>
<dbReference type="Proteomes" id="UP000289340">
    <property type="component" value="Chromosome 4"/>
</dbReference>
<dbReference type="PANTHER" id="PTHR18896">
    <property type="entry name" value="PHOSPHOLIPASE D"/>
    <property type="match status" value="1"/>
</dbReference>